<feature type="domain" description="LysM" evidence="5">
    <location>
        <begin position="329"/>
        <end position="372"/>
    </location>
</feature>
<dbReference type="CDD" id="cd00118">
    <property type="entry name" value="LysM"/>
    <property type="match status" value="1"/>
</dbReference>
<dbReference type="SMART" id="SM00641">
    <property type="entry name" value="Glyco_25"/>
    <property type="match status" value="1"/>
</dbReference>
<dbReference type="Gene3D" id="3.20.20.80">
    <property type="entry name" value="Glycosidases"/>
    <property type="match status" value="1"/>
</dbReference>
<sequence>MDIKNKSKPSLVTRILAVVIALLLGVSPTTALADAGVDVSNWQGCVNAAALKADGADFLIAKVTEGNGYTDPVGDCNIQAAIDAGMYTGAYHFARPDLGNSPEAEADWFLSQTVGYRAQHVLPILGWEPGGAYNGWTWWAKRWLDRVHEVWGVKPLIYMSGSVVTSNDWSAVVAADYGLWLAAYPNGYAAETIREAGSPTWSTGQWPFAAVWQYTSSAYGGGIGPLDANTFYGDATTWAAYAGGNPAQPDGSAVDITPSGNTGGAATTPDAGSTGGCGSSCVTIQSGQTVSQFWSDWWNVTVPSGDPNRVHPGDVVCHNGDTTANGGSRTYVVQSGDYLSGIAARLGISWTQLTGYRSGNPSLIYPGEVLYY</sequence>
<dbReference type="Proteomes" id="UP000043107">
    <property type="component" value="Unassembled WGS sequence"/>
</dbReference>
<evidence type="ECO:0000256" key="3">
    <source>
        <dbReference type="ARBA" id="ARBA00023295"/>
    </source>
</evidence>
<evidence type="ECO:0000313" key="7">
    <source>
        <dbReference type="Proteomes" id="UP000043107"/>
    </source>
</evidence>
<dbReference type="Gene3D" id="3.10.350.10">
    <property type="entry name" value="LysM domain"/>
    <property type="match status" value="1"/>
</dbReference>
<dbReference type="InterPro" id="IPR017853">
    <property type="entry name" value="GH"/>
</dbReference>
<keyword evidence="3 6" id="KW-0326">Glycosidase</keyword>
<dbReference type="PROSITE" id="PS51782">
    <property type="entry name" value="LYSM"/>
    <property type="match status" value="1"/>
</dbReference>
<dbReference type="InterPro" id="IPR036779">
    <property type="entry name" value="LysM_dom_sf"/>
</dbReference>
<dbReference type="InterPro" id="IPR018077">
    <property type="entry name" value="Glyco_hydro_fam25_subgr"/>
</dbReference>
<comment type="similarity">
    <text evidence="1">Belongs to the glycosyl hydrolase 25 family.</text>
</comment>
<reference evidence="6 7" key="1">
    <citation type="submission" date="2014-09" db="EMBL/GenBank/DDBJ databases">
        <authorList>
            <person name="Bertelli C."/>
        </authorList>
    </citation>
    <scope>NUCLEOTIDE SEQUENCE [LARGE SCALE GENOMIC DNA]</scope>
    <source>
        <strain evidence="6 7">BIC1401111250</strain>
    </source>
</reference>
<dbReference type="Pfam" id="PF01476">
    <property type="entry name" value="LysM"/>
    <property type="match status" value="1"/>
</dbReference>
<organism evidence="6 7">
    <name type="scientific">Bifidobacterium longum subsp. infantis</name>
    <dbReference type="NCBI Taxonomy" id="1682"/>
    <lineage>
        <taxon>Bacteria</taxon>
        <taxon>Bacillati</taxon>
        <taxon>Actinomycetota</taxon>
        <taxon>Actinomycetes</taxon>
        <taxon>Bifidobacteriales</taxon>
        <taxon>Bifidobacteriaceae</taxon>
        <taxon>Bifidobacterium</taxon>
    </lineage>
</organism>
<evidence type="ECO:0000313" key="6">
    <source>
        <dbReference type="EMBL" id="CEF03653.1"/>
    </source>
</evidence>
<dbReference type="InterPro" id="IPR018392">
    <property type="entry name" value="LysM"/>
</dbReference>
<accession>A0ABM9R606</accession>
<dbReference type="InterPro" id="IPR002053">
    <property type="entry name" value="Glyco_hydro_25"/>
</dbReference>
<evidence type="ECO:0000256" key="1">
    <source>
        <dbReference type="ARBA" id="ARBA00010646"/>
    </source>
</evidence>
<name>A0ABM9R606_BIFLI</name>
<keyword evidence="2 6" id="KW-0378">Hydrolase</keyword>
<dbReference type="SUPFAM" id="SSF51445">
    <property type="entry name" value="(Trans)glycosidases"/>
    <property type="match status" value="1"/>
</dbReference>
<evidence type="ECO:0000256" key="4">
    <source>
        <dbReference type="SAM" id="SignalP"/>
    </source>
</evidence>
<evidence type="ECO:0000259" key="5">
    <source>
        <dbReference type="PROSITE" id="PS51782"/>
    </source>
</evidence>
<keyword evidence="7" id="KW-1185">Reference proteome</keyword>
<evidence type="ECO:0000256" key="2">
    <source>
        <dbReference type="ARBA" id="ARBA00022801"/>
    </source>
</evidence>
<dbReference type="PANTHER" id="PTHR34135">
    <property type="entry name" value="LYSOZYME"/>
    <property type="match status" value="1"/>
</dbReference>
<dbReference type="GO" id="GO:0003796">
    <property type="term" value="F:lysozyme activity"/>
    <property type="evidence" value="ECO:0007669"/>
    <property type="project" value="UniProtKB-EC"/>
</dbReference>
<dbReference type="SUPFAM" id="SSF54106">
    <property type="entry name" value="LysM domain"/>
    <property type="match status" value="1"/>
</dbReference>
<proteinExistence type="inferred from homology"/>
<dbReference type="EC" id="3.2.1.17" evidence="6"/>
<keyword evidence="4" id="KW-0732">Signal</keyword>
<comment type="caution">
    <text evidence="6">The sequence shown here is derived from an EMBL/GenBank/DDBJ whole genome shotgun (WGS) entry which is preliminary data.</text>
</comment>
<feature type="signal peptide" evidence="4">
    <location>
        <begin position="1"/>
        <end position="33"/>
    </location>
</feature>
<gene>
    <name evidence="6" type="primary">acm_2</name>
    <name evidence="6" type="ORF">BLIC_c01815</name>
</gene>
<dbReference type="PROSITE" id="PS51904">
    <property type="entry name" value="GLYCOSYL_HYDROL_F25_2"/>
    <property type="match status" value="1"/>
</dbReference>
<protein>
    <submittedName>
        <fullName evidence="6">Lysozyme M1</fullName>
        <ecNumber evidence="6">3.2.1.17</ecNumber>
    </submittedName>
</protein>
<dbReference type="EMBL" id="CCWP01000038">
    <property type="protein sequence ID" value="CEF03653.1"/>
    <property type="molecule type" value="Genomic_DNA"/>
</dbReference>
<dbReference type="Pfam" id="PF01183">
    <property type="entry name" value="Glyco_hydro_25"/>
    <property type="match status" value="1"/>
</dbReference>
<feature type="chain" id="PRO_5045508490" evidence="4">
    <location>
        <begin position="34"/>
        <end position="372"/>
    </location>
</feature>
<dbReference type="RefSeq" id="WP_012577962.1">
    <property type="nucleotide sequence ID" value="NZ_CBCRZZ010000001.1"/>
</dbReference>
<dbReference type="PANTHER" id="PTHR34135:SF2">
    <property type="entry name" value="LYSOZYME"/>
    <property type="match status" value="1"/>
</dbReference>